<organism evidence="1 2">
    <name type="scientific">Bradyrhizobium forestalis</name>
    <dbReference type="NCBI Taxonomy" id="1419263"/>
    <lineage>
        <taxon>Bacteria</taxon>
        <taxon>Pseudomonadati</taxon>
        <taxon>Pseudomonadota</taxon>
        <taxon>Alphaproteobacteria</taxon>
        <taxon>Hyphomicrobiales</taxon>
        <taxon>Nitrobacteraceae</taxon>
        <taxon>Bradyrhizobium</taxon>
    </lineage>
</organism>
<proteinExistence type="predicted"/>
<dbReference type="AlphaFoldDB" id="A0A2M8R0D8"/>
<accession>A0A2M8R0D8</accession>
<dbReference type="Proteomes" id="UP000231194">
    <property type="component" value="Unassembled WGS sequence"/>
</dbReference>
<comment type="caution">
    <text evidence="1">The sequence shown here is derived from an EMBL/GenBank/DDBJ whole genome shotgun (WGS) entry which is preliminary data.</text>
</comment>
<dbReference type="EMBL" id="PGVG01000040">
    <property type="protein sequence ID" value="PJG51270.1"/>
    <property type="molecule type" value="Genomic_DNA"/>
</dbReference>
<reference evidence="1 2" key="1">
    <citation type="submission" date="2017-11" db="EMBL/GenBank/DDBJ databases">
        <title>Bradyrhizobium forestalis sp. nov., an efficient nitrogen-fixing bacterium isolated from nodules of forest legume species in the Amazon.</title>
        <authorList>
            <person name="Costa E.M."/>
            <person name="Guimaraes A."/>
            <person name="Carvalho T.S."/>
            <person name="Rodrigues T.L."/>
            <person name="Ribeiro P.R.A."/>
            <person name="Lebbe L."/>
            <person name="Willems A."/>
            <person name="Moreira F.M.S."/>
        </authorList>
    </citation>
    <scope>NUCLEOTIDE SEQUENCE [LARGE SCALE GENOMIC DNA]</scope>
    <source>
        <strain evidence="1 2">INPA54B</strain>
    </source>
</reference>
<sequence>MHRYVAQANVDHYIALLNGADLVPDRRSAITKMLISEEDGLGRDLEQLEFFENRAAAGRKRVEHVASLRDGFAFGTRERRQAEELLVNIENLQTLLEDSCQRLRRKVHSRGL</sequence>
<protein>
    <submittedName>
        <fullName evidence="1">Uncharacterized protein</fullName>
    </submittedName>
</protein>
<dbReference type="RefSeq" id="WP_100235717.1">
    <property type="nucleotide sequence ID" value="NZ_PGVG01000040.1"/>
</dbReference>
<evidence type="ECO:0000313" key="1">
    <source>
        <dbReference type="EMBL" id="PJG51270.1"/>
    </source>
</evidence>
<name>A0A2M8R0D8_9BRAD</name>
<gene>
    <name evidence="1" type="ORF">CVM73_31875</name>
</gene>
<dbReference type="OrthoDB" id="8236728at2"/>
<evidence type="ECO:0000313" key="2">
    <source>
        <dbReference type="Proteomes" id="UP000231194"/>
    </source>
</evidence>
<keyword evidence="2" id="KW-1185">Reference proteome</keyword>